<accession>A0ABT1IEI4</accession>
<dbReference type="Proteomes" id="UP001205185">
    <property type="component" value="Unassembled WGS sequence"/>
</dbReference>
<keyword evidence="1" id="KW-0472">Membrane</keyword>
<keyword evidence="1" id="KW-0812">Transmembrane</keyword>
<organism evidence="2 3">
    <name type="scientific">Actinokineospora diospyrosa</name>
    <dbReference type="NCBI Taxonomy" id="103728"/>
    <lineage>
        <taxon>Bacteria</taxon>
        <taxon>Bacillati</taxon>
        <taxon>Actinomycetota</taxon>
        <taxon>Actinomycetes</taxon>
        <taxon>Pseudonocardiales</taxon>
        <taxon>Pseudonocardiaceae</taxon>
        <taxon>Actinokineospora</taxon>
    </lineage>
</organism>
<feature type="transmembrane region" description="Helical" evidence="1">
    <location>
        <begin position="112"/>
        <end position="135"/>
    </location>
</feature>
<dbReference type="EMBL" id="JAMTCO010000008">
    <property type="protein sequence ID" value="MCP2271035.1"/>
    <property type="molecule type" value="Genomic_DNA"/>
</dbReference>
<proteinExistence type="predicted"/>
<reference evidence="2 3" key="1">
    <citation type="submission" date="2022-06" db="EMBL/GenBank/DDBJ databases">
        <title>Genomic Encyclopedia of Archaeal and Bacterial Type Strains, Phase II (KMG-II): from individual species to whole genera.</title>
        <authorList>
            <person name="Goeker M."/>
        </authorList>
    </citation>
    <scope>NUCLEOTIDE SEQUENCE [LARGE SCALE GENOMIC DNA]</scope>
    <source>
        <strain evidence="2 3">DSM 44255</strain>
    </source>
</reference>
<dbReference type="RefSeq" id="WP_253887988.1">
    <property type="nucleotide sequence ID" value="NZ_BAAAVB010000014.1"/>
</dbReference>
<protein>
    <recommendedName>
        <fullName evidence="4">DUF2690 domain-containing protein</fullName>
    </recommendedName>
</protein>
<name>A0ABT1IEI4_9PSEU</name>
<dbReference type="Pfam" id="PF10901">
    <property type="entry name" value="DUF2690"/>
    <property type="match status" value="1"/>
</dbReference>
<keyword evidence="3" id="KW-1185">Reference proteome</keyword>
<evidence type="ECO:0000256" key="1">
    <source>
        <dbReference type="SAM" id="Phobius"/>
    </source>
</evidence>
<dbReference type="InterPro" id="IPR021224">
    <property type="entry name" value="DUF2690"/>
</dbReference>
<keyword evidence="1" id="KW-1133">Transmembrane helix</keyword>
<comment type="caution">
    <text evidence="2">The sequence shown here is derived from an EMBL/GenBank/DDBJ whole genome shotgun (WGS) entry which is preliminary data.</text>
</comment>
<evidence type="ECO:0008006" key="4">
    <source>
        <dbReference type="Google" id="ProtNLM"/>
    </source>
</evidence>
<evidence type="ECO:0000313" key="2">
    <source>
        <dbReference type="EMBL" id="MCP2271035.1"/>
    </source>
</evidence>
<sequence>MSASPDPPEAADSTQAFTADLRRLRADHGSPTWDSMARRAGVRGVKVSRGTLHNAVSTGRLPSELAVTGFVMALTGDTDQVATWSARRAALTAEHAGPNLVVAAAPRRNRRLLLVAGAVALVLSNTATGFIVYGATRPTATEQHSTTSALATTGDDPAKTVCVQDAKVAAGTTKNPQFLLEILFSGTCQAGWARITRYDDSALGNRLDIEIHRRSDPAGATRQTATEPDVQSAYTTLIVRADPTDRLCATGSITTGEVTEAAVEPICT</sequence>
<evidence type="ECO:0000313" key="3">
    <source>
        <dbReference type="Proteomes" id="UP001205185"/>
    </source>
</evidence>
<gene>
    <name evidence="2" type="ORF">LV75_003547</name>
</gene>